<evidence type="ECO:0000313" key="22">
    <source>
        <dbReference type="Proteomes" id="UP000317550"/>
    </source>
</evidence>
<keyword evidence="7 16" id="KW-0812">Transmembrane</keyword>
<dbReference type="Gene3D" id="1.10.287.130">
    <property type="match status" value="1"/>
</dbReference>
<evidence type="ECO:0000256" key="13">
    <source>
        <dbReference type="ARBA" id="ARBA00023136"/>
    </source>
</evidence>
<keyword evidence="5 15" id="KW-0597">Phosphoprotein</keyword>
<evidence type="ECO:0000256" key="5">
    <source>
        <dbReference type="ARBA" id="ARBA00022553"/>
    </source>
</evidence>
<dbReference type="Gene3D" id="1.20.120.160">
    <property type="entry name" value="HPT domain"/>
    <property type="match status" value="1"/>
</dbReference>
<dbReference type="SMART" id="SM00304">
    <property type="entry name" value="HAMP"/>
    <property type="match status" value="1"/>
</dbReference>
<dbReference type="Proteomes" id="UP000317550">
    <property type="component" value="Chromosome"/>
</dbReference>
<dbReference type="SUPFAM" id="SSF47226">
    <property type="entry name" value="Histidine-containing phosphotransfer domain, HPT domain"/>
    <property type="match status" value="1"/>
</dbReference>
<dbReference type="InterPro" id="IPR003661">
    <property type="entry name" value="HisK_dim/P_dom"/>
</dbReference>
<dbReference type="InterPro" id="IPR036890">
    <property type="entry name" value="HATPase_C_sf"/>
</dbReference>
<dbReference type="Pfam" id="PF00072">
    <property type="entry name" value="Response_reg"/>
    <property type="match status" value="1"/>
</dbReference>
<keyword evidence="6" id="KW-0808">Transferase</keyword>
<dbReference type="InterPro" id="IPR004358">
    <property type="entry name" value="Sig_transdc_His_kin-like_C"/>
</dbReference>
<dbReference type="Gene3D" id="3.30.565.10">
    <property type="entry name" value="Histidine kinase-like ATPase, C-terminal domain"/>
    <property type="match status" value="1"/>
</dbReference>
<dbReference type="InterPro" id="IPR011006">
    <property type="entry name" value="CheY-like_superfamily"/>
</dbReference>
<evidence type="ECO:0000259" key="19">
    <source>
        <dbReference type="PROSITE" id="PS50885"/>
    </source>
</evidence>
<evidence type="ECO:0000256" key="7">
    <source>
        <dbReference type="ARBA" id="ARBA00022692"/>
    </source>
</evidence>
<feature type="domain" description="HPt" evidence="20">
    <location>
        <begin position="843"/>
        <end position="929"/>
    </location>
</feature>
<dbReference type="PROSITE" id="PS50894">
    <property type="entry name" value="HPT"/>
    <property type="match status" value="1"/>
</dbReference>
<evidence type="ECO:0000256" key="9">
    <source>
        <dbReference type="ARBA" id="ARBA00022777"/>
    </source>
</evidence>
<evidence type="ECO:0000256" key="15">
    <source>
        <dbReference type="PROSITE-ProRule" id="PRU00169"/>
    </source>
</evidence>
<dbReference type="PROSITE" id="PS50109">
    <property type="entry name" value="HIS_KIN"/>
    <property type="match status" value="1"/>
</dbReference>
<keyword evidence="13 16" id="KW-0472">Membrane</keyword>
<keyword evidence="10" id="KW-0067">ATP-binding</keyword>
<dbReference type="PANTHER" id="PTHR45339">
    <property type="entry name" value="HYBRID SIGNAL TRANSDUCTION HISTIDINE KINASE J"/>
    <property type="match status" value="1"/>
</dbReference>
<dbReference type="SUPFAM" id="SSF52172">
    <property type="entry name" value="CheY-like"/>
    <property type="match status" value="1"/>
</dbReference>
<dbReference type="InterPro" id="IPR036097">
    <property type="entry name" value="HisK_dim/P_sf"/>
</dbReference>
<keyword evidence="8" id="KW-0547">Nucleotide-binding</keyword>
<dbReference type="InterPro" id="IPR036641">
    <property type="entry name" value="HPT_dom_sf"/>
</dbReference>
<keyword evidence="4" id="KW-1003">Cell membrane</keyword>
<dbReference type="Gene3D" id="3.40.50.2300">
    <property type="match status" value="1"/>
</dbReference>
<dbReference type="Pfam" id="PF00512">
    <property type="entry name" value="HisKA"/>
    <property type="match status" value="1"/>
</dbReference>
<keyword evidence="11 16" id="KW-1133">Transmembrane helix</keyword>
<evidence type="ECO:0000256" key="4">
    <source>
        <dbReference type="ARBA" id="ARBA00022475"/>
    </source>
</evidence>
<dbReference type="Gene3D" id="6.10.340.10">
    <property type="match status" value="1"/>
</dbReference>
<dbReference type="SMART" id="SM00388">
    <property type="entry name" value="HisKA"/>
    <property type="match status" value="1"/>
</dbReference>
<comment type="subcellular location">
    <subcellularLocation>
        <location evidence="2">Cell membrane</location>
        <topology evidence="2">Multi-pass membrane protein</topology>
    </subcellularLocation>
</comment>
<dbReference type="CDD" id="cd00082">
    <property type="entry name" value="HisKA"/>
    <property type="match status" value="1"/>
</dbReference>
<dbReference type="SMART" id="SM00448">
    <property type="entry name" value="REC"/>
    <property type="match status" value="1"/>
</dbReference>
<evidence type="ECO:0000256" key="10">
    <source>
        <dbReference type="ARBA" id="ARBA00022840"/>
    </source>
</evidence>
<dbReference type="GO" id="GO:0005524">
    <property type="term" value="F:ATP binding"/>
    <property type="evidence" value="ECO:0007669"/>
    <property type="project" value="UniProtKB-KW"/>
</dbReference>
<proteinExistence type="predicted"/>
<dbReference type="Pfam" id="PF02518">
    <property type="entry name" value="HATPase_c"/>
    <property type="match status" value="1"/>
</dbReference>
<evidence type="ECO:0000313" key="21">
    <source>
        <dbReference type="EMBL" id="QDQ25061.1"/>
    </source>
</evidence>
<feature type="transmembrane region" description="Helical" evidence="16">
    <location>
        <begin position="308"/>
        <end position="330"/>
    </location>
</feature>
<dbReference type="InterPro" id="IPR001789">
    <property type="entry name" value="Sig_transdc_resp-reg_receiver"/>
</dbReference>
<evidence type="ECO:0000256" key="12">
    <source>
        <dbReference type="ARBA" id="ARBA00023012"/>
    </source>
</evidence>
<evidence type="ECO:0000256" key="6">
    <source>
        <dbReference type="ARBA" id="ARBA00022679"/>
    </source>
</evidence>
<sequence length="929" mass="103190">MTFPRLGSSLALKLLMKIAALAATFWFINEGLADLYIYHESRTIVTAEITRATQLRVKLENYRGLSAEQNARKLLERWEQYHNAKNLSLAVSNKPAPHFFTFHTARFLGNDDSVEAKSPEVRVTVAILQEFGISGFTDYLDSFVVLPEEGLVMFPPLESDANYLGRRKQELQQLRKAPIRDGFQWSDPYFDPAYGWRVSVAAIDPQSGAMAGFGLRIIDLPTANKFNESIGTLLVRDRHSGRLLPVPENPLPIAEVEEVFRQTPPCKELTSQTAADYLVICKPLLGAPWEALVLYPERQIRAAVFEPMLAWLPMTLCLGIFLLTAMFYIFRHDLARPLQDFTAIIDLTGPRSLQLRLPQRRRDELGRIAKAYNGLLDTISAHYETLERKVAERTRELDEAKHIAELANQRKSEHITSISHDIRTPLNGIVGALGLLQHSVWQTSQHDLIDTALKSSGYLLGIINNLLDFSRIEAGQMELSVEPTKLLPLLDEAMLTVHLRAAEKGLTLKTLVEKDVPLSVPLDALRVRQILINLLGNSVKFTERGFVQLHVSVQGDTLCIAVDDSGPGIPMEERARIFKPFEQVRPHTNGSGLGLAISTRLAGLMGGSVELETGAKGGARFVLKLQLSGSSAEPLPFSGPLAAPIGLHEQLAEWGFEPVVGNDGPLAAMELIFLPGRLWQRLQNPSGEGSDSARIQQSPWLLKVLLVDDVPTNRDIVGKMIRHLGHDVITAESGEAALAQGRKHVFDLVLMDVRMADMDGLEATRRWRDERYEVLDNLCPIIALTANALPAERERVRSAGMDEYLAKPVSINHIAWAVDFAVSAQLSRGIELTPNAHLQKSMLDSDDDSMRMRLKDELYRLLERVAGALAVLDENQLKDALHALKGSAGQGGAELVWDAVEELEARLQTGVWPAELDVRDIAILIENAF</sequence>
<keyword evidence="12" id="KW-0902">Two-component regulatory system</keyword>
<protein>
    <recommendedName>
        <fullName evidence="3">histidine kinase</fullName>
        <ecNumber evidence="3">2.7.13.3</ecNumber>
    </recommendedName>
</protein>
<dbReference type="PROSITE" id="PS50110">
    <property type="entry name" value="RESPONSE_REGULATORY"/>
    <property type="match status" value="1"/>
</dbReference>
<dbReference type="InterPro" id="IPR008207">
    <property type="entry name" value="Sig_transdc_His_kin_Hpt_dom"/>
</dbReference>
<feature type="modified residue" description="Phosphohistidine" evidence="14">
    <location>
        <position position="882"/>
    </location>
</feature>
<evidence type="ECO:0000259" key="17">
    <source>
        <dbReference type="PROSITE" id="PS50109"/>
    </source>
</evidence>
<dbReference type="EC" id="2.7.13.3" evidence="3"/>
<evidence type="ECO:0000256" key="14">
    <source>
        <dbReference type="PROSITE-ProRule" id="PRU00110"/>
    </source>
</evidence>
<dbReference type="SUPFAM" id="SSF47384">
    <property type="entry name" value="Homodimeric domain of signal transducing histidine kinase"/>
    <property type="match status" value="1"/>
</dbReference>
<evidence type="ECO:0000256" key="16">
    <source>
        <dbReference type="SAM" id="Phobius"/>
    </source>
</evidence>
<evidence type="ECO:0000259" key="20">
    <source>
        <dbReference type="PROSITE" id="PS50894"/>
    </source>
</evidence>
<dbReference type="GO" id="GO:0005886">
    <property type="term" value="C:plasma membrane"/>
    <property type="evidence" value="ECO:0007669"/>
    <property type="project" value="UniProtKB-SubCell"/>
</dbReference>
<dbReference type="AlphaFoldDB" id="A0A516SA82"/>
<dbReference type="CDD" id="cd16922">
    <property type="entry name" value="HATPase_EvgS-ArcB-TorS-like"/>
    <property type="match status" value="1"/>
</dbReference>
<dbReference type="InterPro" id="IPR003594">
    <property type="entry name" value="HATPase_dom"/>
</dbReference>
<feature type="domain" description="Response regulatory" evidence="18">
    <location>
        <begin position="703"/>
        <end position="822"/>
    </location>
</feature>
<dbReference type="Pfam" id="PF01627">
    <property type="entry name" value="Hpt"/>
    <property type="match status" value="1"/>
</dbReference>
<dbReference type="RefSeq" id="WP_143855986.1">
    <property type="nucleotide sequence ID" value="NZ_CP041730.1"/>
</dbReference>
<evidence type="ECO:0000256" key="8">
    <source>
        <dbReference type="ARBA" id="ARBA00022741"/>
    </source>
</evidence>
<dbReference type="SMART" id="SM00387">
    <property type="entry name" value="HATPase_c"/>
    <property type="match status" value="1"/>
</dbReference>
<dbReference type="GO" id="GO:0000155">
    <property type="term" value="F:phosphorelay sensor kinase activity"/>
    <property type="evidence" value="ECO:0007669"/>
    <property type="project" value="InterPro"/>
</dbReference>
<dbReference type="PROSITE" id="PS50885">
    <property type="entry name" value="HAMP"/>
    <property type="match status" value="1"/>
</dbReference>
<dbReference type="PRINTS" id="PR00344">
    <property type="entry name" value="BCTRLSENSOR"/>
</dbReference>
<dbReference type="CDD" id="cd17546">
    <property type="entry name" value="REC_hyHK_CKI1_RcsC-like"/>
    <property type="match status" value="1"/>
</dbReference>
<comment type="catalytic activity">
    <reaction evidence="1">
        <text>ATP + protein L-histidine = ADP + protein N-phospho-L-histidine.</text>
        <dbReference type="EC" id="2.7.13.3"/>
    </reaction>
</comment>
<dbReference type="InterPro" id="IPR003660">
    <property type="entry name" value="HAMP_dom"/>
</dbReference>
<dbReference type="NCBIfam" id="NF011874">
    <property type="entry name" value="PRK15347.1"/>
    <property type="match status" value="1"/>
</dbReference>
<dbReference type="InterPro" id="IPR005467">
    <property type="entry name" value="His_kinase_dom"/>
</dbReference>
<gene>
    <name evidence="21" type="ORF">FNU76_01120</name>
</gene>
<feature type="domain" description="Histidine kinase" evidence="17">
    <location>
        <begin position="417"/>
        <end position="629"/>
    </location>
</feature>
<dbReference type="PANTHER" id="PTHR45339:SF1">
    <property type="entry name" value="HYBRID SIGNAL TRANSDUCTION HISTIDINE KINASE J"/>
    <property type="match status" value="1"/>
</dbReference>
<feature type="domain" description="HAMP" evidence="19">
    <location>
        <begin position="332"/>
        <end position="384"/>
    </location>
</feature>
<name>A0A516SA82_9NEIS</name>
<keyword evidence="22" id="KW-1185">Reference proteome</keyword>
<keyword evidence="9 21" id="KW-0418">Kinase</keyword>
<evidence type="ECO:0000256" key="2">
    <source>
        <dbReference type="ARBA" id="ARBA00004651"/>
    </source>
</evidence>
<evidence type="ECO:0000256" key="3">
    <source>
        <dbReference type="ARBA" id="ARBA00012438"/>
    </source>
</evidence>
<evidence type="ECO:0000256" key="11">
    <source>
        <dbReference type="ARBA" id="ARBA00022989"/>
    </source>
</evidence>
<dbReference type="SUPFAM" id="SSF55874">
    <property type="entry name" value="ATPase domain of HSP90 chaperone/DNA topoisomerase II/histidine kinase"/>
    <property type="match status" value="1"/>
</dbReference>
<dbReference type="OrthoDB" id="9806130at2"/>
<feature type="modified residue" description="4-aspartylphosphate" evidence="15">
    <location>
        <position position="752"/>
    </location>
</feature>
<organism evidence="21 22">
    <name type="scientific">Chitinimonas arctica</name>
    <dbReference type="NCBI Taxonomy" id="2594795"/>
    <lineage>
        <taxon>Bacteria</taxon>
        <taxon>Pseudomonadati</taxon>
        <taxon>Pseudomonadota</taxon>
        <taxon>Betaproteobacteria</taxon>
        <taxon>Neisseriales</taxon>
        <taxon>Chitinibacteraceae</taxon>
        <taxon>Chitinimonas</taxon>
    </lineage>
</organism>
<dbReference type="EMBL" id="CP041730">
    <property type="protein sequence ID" value="QDQ25061.1"/>
    <property type="molecule type" value="Genomic_DNA"/>
</dbReference>
<accession>A0A516SA82</accession>
<evidence type="ECO:0000256" key="1">
    <source>
        <dbReference type="ARBA" id="ARBA00000085"/>
    </source>
</evidence>
<reference evidence="22" key="1">
    <citation type="submission" date="2019-07" db="EMBL/GenBank/DDBJ databases">
        <title>Chitinimonas sp. nov., isolated from Ny-Alesund, arctica soil.</title>
        <authorList>
            <person name="Xu Q."/>
            <person name="Peng F."/>
        </authorList>
    </citation>
    <scope>NUCLEOTIDE SEQUENCE [LARGE SCALE GENOMIC DNA]</scope>
    <source>
        <strain evidence="22">R3-44</strain>
    </source>
</reference>
<evidence type="ECO:0000259" key="18">
    <source>
        <dbReference type="PROSITE" id="PS50110"/>
    </source>
</evidence>
<dbReference type="KEGG" id="cari:FNU76_01120"/>